<sequence>MLLTRVVPHGSFSSQLLEDELVRIRDIVSLKETEESWDTIAKGIGLLKARVQRDASLKPDETLHTLRSTAHSVNAAVLSDRSRLSAAAIELLSTAAAELGSSFDPLVSIFFPTLLTLCSRTNKVFVSRARACLITIIESTQSPLILSYLCRSMKDKSMTLRLTAAECALICLNSFNPPDLQKEARSREVELLIKCAATDANADIRKYGRKMYDAYKVLLPERVDSFTAPLTPTIRKYLNVVHKQKSHHPQSNPSSRSSSRPTSSLSMRSAVDSGGSDVLSSSSHSDSRVNRAYDKPTIALSSSVPSRAADSHPQSMHPALAQSFPSRRPPSRAQPATGDSANLASREKRNMPPPDFVPPRPHLSAASLNAKAPQRPVSTKDVAETSTLPPQRQRVGPLRPSQFQTFGRPRPEASQAVAEQIGTKRSAGARRVPLQELPAAKEKAQDDSRKASSAVRPQSSCDGRAPLSQKSNASHPAGQATSQLQDKAKAVTTKAGTHAATHHPVPSSTSADQQTELRTKKMGAGNDTHRVLQHRPNTRPAQMTVRSVEIQQAGPSRMQAMSGKRPVVRGNGKKQRHVHANNATSDAAEIPPAALIPLPPSPTSETAPVGTDEVDVVKELSNAQGGLEETLPSPLLNLAVDAVTPKAVSSGVSSIVEQTPISALVESIRRGFVPMEGAFDEEDEEECERTFIAGESQYITTLPKWGPLFTKSRSVGSQHTS</sequence>
<keyword evidence="2" id="KW-1185">Reference proteome</keyword>
<comment type="caution">
    <text evidence="1">The sequence shown here is derived from an EMBL/GenBank/DDBJ whole genome shotgun (WGS) entry which is preliminary data.</text>
</comment>
<dbReference type="EMBL" id="JANHOG010000369">
    <property type="protein sequence ID" value="KAJ3555061.1"/>
    <property type="molecule type" value="Genomic_DNA"/>
</dbReference>
<proteinExistence type="predicted"/>
<reference evidence="1" key="1">
    <citation type="submission" date="2022-07" db="EMBL/GenBank/DDBJ databases">
        <title>Genome Sequence of Phlebia brevispora.</title>
        <authorList>
            <person name="Buettner E."/>
        </authorList>
    </citation>
    <scope>NUCLEOTIDE SEQUENCE</scope>
    <source>
        <strain evidence="1">MPL23</strain>
    </source>
</reference>
<protein>
    <submittedName>
        <fullName evidence="1">Uncharacterized protein</fullName>
    </submittedName>
</protein>
<evidence type="ECO:0000313" key="2">
    <source>
        <dbReference type="Proteomes" id="UP001148662"/>
    </source>
</evidence>
<accession>A0ACC1T7L4</accession>
<name>A0ACC1T7L4_9APHY</name>
<dbReference type="Proteomes" id="UP001148662">
    <property type="component" value="Unassembled WGS sequence"/>
</dbReference>
<organism evidence="1 2">
    <name type="scientific">Phlebia brevispora</name>
    <dbReference type="NCBI Taxonomy" id="194682"/>
    <lineage>
        <taxon>Eukaryota</taxon>
        <taxon>Fungi</taxon>
        <taxon>Dikarya</taxon>
        <taxon>Basidiomycota</taxon>
        <taxon>Agaricomycotina</taxon>
        <taxon>Agaricomycetes</taxon>
        <taxon>Polyporales</taxon>
        <taxon>Meruliaceae</taxon>
        <taxon>Phlebia</taxon>
    </lineage>
</organism>
<gene>
    <name evidence="1" type="ORF">NM688_g2782</name>
</gene>
<evidence type="ECO:0000313" key="1">
    <source>
        <dbReference type="EMBL" id="KAJ3555061.1"/>
    </source>
</evidence>